<name>A0ABP1PZQ8_9HEXA</name>
<feature type="chain" id="PRO_5045116293" evidence="1">
    <location>
        <begin position="22"/>
        <end position="278"/>
    </location>
</feature>
<dbReference type="EMBL" id="CAXLJM020000012">
    <property type="protein sequence ID" value="CAL8076885.1"/>
    <property type="molecule type" value="Genomic_DNA"/>
</dbReference>
<organism evidence="2 3">
    <name type="scientific">Orchesella dallaii</name>
    <dbReference type="NCBI Taxonomy" id="48710"/>
    <lineage>
        <taxon>Eukaryota</taxon>
        <taxon>Metazoa</taxon>
        <taxon>Ecdysozoa</taxon>
        <taxon>Arthropoda</taxon>
        <taxon>Hexapoda</taxon>
        <taxon>Collembola</taxon>
        <taxon>Entomobryomorpha</taxon>
        <taxon>Entomobryoidea</taxon>
        <taxon>Orchesellidae</taxon>
        <taxon>Orchesellinae</taxon>
        <taxon>Orchesella</taxon>
    </lineage>
</organism>
<accession>A0ABP1PZQ8</accession>
<comment type="caution">
    <text evidence="2">The sequence shown here is derived from an EMBL/GenBank/DDBJ whole genome shotgun (WGS) entry which is preliminary data.</text>
</comment>
<proteinExistence type="predicted"/>
<keyword evidence="3" id="KW-1185">Reference proteome</keyword>
<feature type="signal peptide" evidence="1">
    <location>
        <begin position="1"/>
        <end position="21"/>
    </location>
</feature>
<evidence type="ECO:0000256" key="1">
    <source>
        <dbReference type="SAM" id="SignalP"/>
    </source>
</evidence>
<evidence type="ECO:0000313" key="2">
    <source>
        <dbReference type="EMBL" id="CAL8076885.1"/>
    </source>
</evidence>
<reference evidence="2 3" key="1">
    <citation type="submission" date="2024-08" db="EMBL/GenBank/DDBJ databases">
        <authorList>
            <person name="Cucini C."/>
            <person name="Frati F."/>
        </authorList>
    </citation>
    <scope>NUCLEOTIDE SEQUENCE [LARGE SCALE GENOMIC DNA]</scope>
</reference>
<keyword evidence="1" id="KW-0732">Signal</keyword>
<gene>
    <name evidence="2" type="ORF">ODALV1_LOCUS3624</name>
</gene>
<dbReference type="Proteomes" id="UP001642540">
    <property type="component" value="Unassembled WGS sequence"/>
</dbReference>
<sequence>MRPKKFKVAAILLLLLHVSSGLTITAFNDDSVDVIVSRGAVINYLPDLGVFTEMEYIFCRARTFRILTTKGLQDATAYTPEKINTKWFDTLRAVDVHSDSPTQDLKEAVGTEYLSELQQLLQEKLFRGLFTGDNGIINALAAFRAASLVDKKAFTDLSTQVSEFESETRKLIVDVLQKTEDVYNTIRQLQNQHYEYTLSIVGFKALVFNHQSVFVDLMKLLYVSNVYNMHFEASTECRSGKVSPVIVPPSLLIERLQALEAQMPVGMELLYPWTEACF</sequence>
<protein>
    <submittedName>
        <fullName evidence="2">Uncharacterized protein</fullName>
    </submittedName>
</protein>
<evidence type="ECO:0000313" key="3">
    <source>
        <dbReference type="Proteomes" id="UP001642540"/>
    </source>
</evidence>